<feature type="transmembrane region" description="Helical" evidence="5">
    <location>
        <begin position="376"/>
        <end position="394"/>
    </location>
</feature>
<organism evidence="7 8">
    <name type="scientific">Azospirillum lipoferum</name>
    <dbReference type="NCBI Taxonomy" id="193"/>
    <lineage>
        <taxon>Bacteria</taxon>
        <taxon>Pseudomonadati</taxon>
        <taxon>Pseudomonadota</taxon>
        <taxon>Alphaproteobacteria</taxon>
        <taxon>Rhodospirillales</taxon>
        <taxon>Azospirillaceae</taxon>
        <taxon>Azospirillum</taxon>
    </lineage>
</organism>
<feature type="transmembrane region" description="Helical" evidence="5">
    <location>
        <begin position="115"/>
        <end position="132"/>
    </location>
</feature>
<reference evidence="7 8" key="1">
    <citation type="submission" date="2019-08" db="EMBL/GenBank/DDBJ databases">
        <authorList>
            <person name="Grouzdev D."/>
            <person name="Tikhonova E."/>
            <person name="Kravchenko I."/>
        </authorList>
    </citation>
    <scope>NUCLEOTIDE SEQUENCE [LARGE SCALE GENOMIC DNA]</scope>
    <source>
        <strain evidence="7 8">59b</strain>
    </source>
</reference>
<evidence type="ECO:0000256" key="5">
    <source>
        <dbReference type="SAM" id="Phobius"/>
    </source>
</evidence>
<dbReference type="PANTHER" id="PTHR23523">
    <property type="match status" value="1"/>
</dbReference>
<dbReference type="Gene3D" id="1.20.1250.20">
    <property type="entry name" value="MFS general substrate transporter like domains"/>
    <property type="match status" value="2"/>
</dbReference>
<dbReference type="GO" id="GO:0022857">
    <property type="term" value="F:transmembrane transporter activity"/>
    <property type="evidence" value="ECO:0007669"/>
    <property type="project" value="InterPro"/>
</dbReference>
<evidence type="ECO:0000256" key="1">
    <source>
        <dbReference type="ARBA" id="ARBA00022692"/>
    </source>
</evidence>
<keyword evidence="8" id="KW-1185">Reference proteome</keyword>
<evidence type="ECO:0000313" key="8">
    <source>
        <dbReference type="Proteomes" id="UP000324927"/>
    </source>
</evidence>
<sequence>MSIDSAAGRSAGSPSGAPAALRPEKPRRENTQAENVRAEGPALHHPLLVAVTLVLVALNLRPALSSLAPVMGDVVRDAGLTAGQAGLLTTSPVLCLGLFGVIAPRLAQRFGTERMIFIMLLVLGSGIALRGIGTFAALFAGATLAGAGIGIIGVLLPAVVKRDFPRKISLMMGVYTMALCAGAATAAGATVPLERILGQWTGALAFWAVPAVLAALAWLPLTRGRQSEAGQGGTSVRGLWGNGLAWQITLFMGLQSSLAYIVLGWMAPMLRDRGFDPTTAGLIVSGSVMVQVAAALVAPMLATRTPSQSLVAVSMLGCSLVGMVGCLYAPLWTIALWAVILGIGQGGAFAVALTLIVLRSPDSRIASHLSGMSQSVGYTLASAGPFAVGLLHGWSGDWHASTLLFVIVGVVAGVFGFLAGRPRQLRV</sequence>
<feature type="domain" description="Major facilitator superfamily (MFS) profile" evidence="6">
    <location>
        <begin position="245"/>
        <end position="427"/>
    </location>
</feature>
<proteinExistence type="predicted"/>
<dbReference type="InterPro" id="IPR052524">
    <property type="entry name" value="MFS_Cyanate_Porter"/>
</dbReference>
<feature type="transmembrane region" description="Helical" evidence="5">
    <location>
        <begin position="84"/>
        <end position="103"/>
    </location>
</feature>
<feature type="transmembrane region" description="Helical" evidence="5">
    <location>
        <begin position="243"/>
        <end position="267"/>
    </location>
</feature>
<keyword evidence="2 5" id="KW-1133">Transmembrane helix</keyword>
<feature type="transmembrane region" description="Helical" evidence="5">
    <location>
        <begin position="172"/>
        <end position="191"/>
    </location>
</feature>
<feature type="transmembrane region" description="Helical" evidence="5">
    <location>
        <begin position="310"/>
        <end position="330"/>
    </location>
</feature>
<dbReference type="Proteomes" id="UP000324927">
    <property type="component" value="Unassembled WGS sequence"/>
</dbReference>
<dbReference type="PANTHER" id="PTHR23523:SF2">
    <property type="entry name" value="2-NITROIMIDAZOLE TRANSPORTER"/>
    <property type="match status" value="1"/>
</dbReference>
<dbReference type="InterPro" id="IPR011701">
    <property type="entry name" value="MFS"/>
</dbReference>
<keyword evidence="3 5" id="KW-0472">Membrane</keyword>
<evidence type="ECO:0000256" key="2">
    <source>
        <dbReference type="ARBA" id="ARBA00022989"/>
    </source>
</evidence>
<evidence type="ECO:0000256" key="4">
    <source>
        <dbReference type="SAM" id="MobiDB-lite"/>
    </source>
</evidence>
<dbReference type="CDD" id="cd17339">
    <property type="entry name" value="MFS_NIMT_CynX_like"/>
    <property type="match status" value="1"/>
</dbReference>
<protein>
    <submittedName>
        <fullName evidence="7">CynX/NimT family MFS transporter</fullName>
    </submittedName>
</protein>
<feature type="transmembrane region" description="Helical" evidence="5">
    <location>
        <begin position="47"/>
        <end position="64"/>
    </location>
</feature>
<dbReference type="RefSeq" id="WP_149232797.1">
    <property type="nucleotide sequence ID" value="NZ_JALJXJ010000011.1"/>
</dbReference>
<dbReference type="InterPro" id="IPR020846">
    <property type="entry name" value="MFS_dom"/>
</dbReference>
<comment type="caution">
    <text evidence="7">The sequence shown here is derived from an EMBL/GenBank/DDBJ whole genome shotgun (WGS) entry which is preliminary data.</text>
</comment>
<dbReference type="PROSITE" id="PS50850">
    <property type="entry name" value="MFS"/>
    <property type="match status" value="1"/>
</dbReference>
<evidence type="ECO:0000313" key="7">
    <source>
        <dbReference type="EMBL" id="KAA0594309.1"/>
    </source>
</evidence>
<feature type="transmembrane region" description="Helical" evidence="5">
    <location>
        <begin position="203"/>
        <end position="222"/>
    </location>
</feature>
<feature type="transmembrane region" description="Helical" evidence="5">
    <location>
        <begin position="336"/>
        <end position="356"/>
    </location>
</feature>
<keyword evidence="1 5" id="KW-0812">Transmembrane</keyword>
<gene>
    <name evidence="7" type="ORF">FZ942_19710</name>
</gene>
<evidence type="ECO:0000259" key="6">
    <source>
        <dbReference type="PROSITE" id="PS50850"/>
    </source>
</evidence>
<dbReference type="Pfam" id="PF07690">
    <property type="entry name" value="MFS_1"/>
    <property type="match status" value="1"/>
</dbReference>
<evidence type="ECO:0000256" key="3">
    <source>
        <dbReference type="ARBA" id="ARBA00023136"/>
    </source>
</evidence>
<dbReference type="OrthoDB" id="5317164at2"/>
<accession>A0A5A9GLZ0</accession>
<feature type="transmembrane region" description="Helical" evidence="5">
    <location>
        <begin position="400"/>
        <end position="420"/>
    </location>
</feature>
<feature type="compositionally biased region" description="Low complexity" evidence="4">
    <location>
        <begin position="1"/>
        <end position="21"/>
    </location>
</feature>
<dbReference type="EMBL" id="VTTN01000008">
    <property type="protein sequence ID" value="KAA0594309.1"/>
    <property type="molecule type" value="Genomic_DNA"/>
</dbReference>
<dbReference type="InterPro" id="IPR036259">
    <property type="entry name" value="MFS_trans_sf"/>
</dbReference>
<dbReference type="AlphaFoldDB" id="A0A5A9GLZ0"/>
<name>A0A5A9GLZ0_AZOLI</name>
<dbReference type="SUPFAM" id="SSF103473">
    <property type="entry name" value="MFS general substrate transporter"/>
    <property type="match status" value="1"/>
</dbReference>
<feature type="compositionally biased region" description="Basic and acidic residues" evidence="4">
    <location>
        <begin position="22"/>
        <end position="31"/>
    </location>
</feature>
<feature type="transmembrane region" description="Helical" evidence="5">
    <location>
        <begin position="138"/>
        <end position="160"/>
    </location>
</feature>
<feature type="transmembrane region" description="Helical" evidence="5">
    <location>
        <begin position="279"/>
        <end position="298"/>
    </location>
</feature>
<feature type="region of interest" description="Disordered" evidence="4">
    <location>
        <begin position="1"/>
        <end position="37"/>
    </location>
</feature>